<evidence type="ECO:0000313" key="3">
    <source>
        <dbReference type="Proteomes" id="UP000199584"/>
    </source>
</evidence>
<dbReference type="Proteomes" id="UP000199584">
    <property type="component" value="Unassembled WGS sequence"/>
</dbReference>
<dbReference type="InterPro" id="IPR050469">
    <property type="entry name" value="Diguanylate_Cyclase"/>
</dbReference>
<name>A0A1I6DNU9_9FIRM</name>
<dbReference type="PANTHER" id="PTHR45138">
    <property type="entry name" value="REGULATORY COMPONENTS OF SENSORY TRANSDUCTION SYSTEM"/>
    <property type="match status" value="1"/>
</dbReference>
<dbReference type="InterPro" id="IPR029787">
    <property type="entry name" value="Nucleotide_cyclase"/>
</dbReference>
<dbReference type="InterPro" id="IPR027417">
    <property type="entry name" value="P-loop_NTPase"/>
</dbReference>
<organism evidence="2 3">
    <name type="scientific">Desulfoscipio geothermicus DSM 3669</name>
    <dbReference type="NCBI Taxonomy" id="1121426"/>
    <lineage>
        <taxon>Bacteria</taxon>
        <taxon>Bacillati</taxon>
        <taxon>Bacillota</taxon>
        <taxon>Clostridia</taxon>
        <taxon>Eubacteriales</taxon>
        <taxon>Desulfallaceae</taxon>
        <taxon>Desulfoscipio</taxon>
    </lineage>
</organism>
<gene>
    <name evidence="2" type="ORF">SAMN05660706_11429</name>
</gene>
<dbReference type="Gene3D" id="3.30.70.270">
    <property type="match status" value="1"/>
</dbReference>
<dbReference type="Gene3D" id="3.40.50.300">
    <property type="entry name" value="P-loop containing nucleotide triphosphate hydrolases"/>
    <property type="match status" value="1"/>
</dbReference>
<accession>A0A1I6DNU9</accession>
<dbReference type="InterPro" id="IPR000160">
    <property type="entry name" value="GGDEF_dom"/>
</dbReference>
<dbReference type="GO" id="GO:0052621">
    <property type="term" value="F:diguanylate cyclase activity"/>
    <property type="evidence" value="ECO:0007669"/>
    <property type="project" value="TreeGrafter"/>
</dbReference>
<protein>
    <submittedName>
        <fullName evidence="2">Diguanylate cyclase (GGDEF) domain-containing protein</fullName>
    </submittedName>
</protein>
<dbReference type="AlphaFoldDB" id="A0A1I6DNU9"/>
<dbReference type="OrthoDB" id="1808951at2"/>
<dbReference type="CDD" id="cd01949">
    <property type="entry name" value="GGDEF"/>
    <property type="match status" value="1"/>
</dbReference>
<dbReference type="NCBIfam" id="TIGR00254">
    <property type="entry name" value="GGDEF"/>
    <property type="match status" value="1"/>
</dbReference>
<dbReference type="STRING" id="39060.SAMN05660706_11429"/>
<dbReference type="PROSITE" id="PS50887">
    <property type="entry name" value="GGDEF"/>
    <property type="match status" value="1"/>
</dbReference>
<dbReference type="EMBL" id="FOYM01000014">
    <property type="protein sequence ID" value="SFR07048.1"/>
    <property type="molecule type" value="Genomic_DNA"/>
</dbReference>
<evidence type="ECO:0000313" key="2">
    <source>
        <dbReference type="EMBL" id="SFR07048.1"/>
    </source>
</evidence>
<dbReference type="InterPro" id="IPR043128">
    <property type="entry name" value="Rev_trsase/Diguanyl_cyclase"/>
</dbReference>
<evidence type="ECO:0000259" key="1">
    <source>
        <dbReference type="PROSITE" id="PS50887"/>
    </source>
</evidence>
<keyword evidence="3" id="KW-1185">Reference proteome</keyword>
<dbReference type="FunFam" id="3.30.70.270:FF:000001">
    <property type="entry name" value="Diguanylate cyclase domain protein"/>
    <property type="match status" value="1"/>
</dbReference>
<dbReference type="SMART" id="SM00267">
    <property type="entry name" value="GGDEF"/>
    <property type="match status" value="1"/>
</dbReference>
<sequence>MPKIIGIVSTTGGAGTTFFSANLAAWAAQHINKTILTETRQGDILGALFMREKALNFLFTPFNKDDLNLEEIALKTSYGLTVLPGLSGLQDKKFEPDKLLEALNSKYTLIIIDLGNDPNRQDTKAIINACNYIYLIAIPTLECVETLSRYFKTIEHQWNKFKLVINKASPQAYYRPRDVARYLDFEKFTTIPFEPKHINKAQKKRLPLVFYGKGKACTAIRRLAAQDVNLLNEKITFNRVSFANHLAYQREDQVQNDCSLSTMDLIDKKADVDHLTGCLNRAALEKYLAEQDGIFSVLFCDLDNFKMINDTYGHAAGDEILRAFGDFLLKSTRRSDYVIRYGGDEFVVVLPETEIAGALNLAEKMCNEWNRKNFACIDNKNVLYSGGVAQIGIHGNTPLAVIKAADEALYRVKRSGRGRVESASIVKNMLHKKITIPEDPLVAVCNGGTYAIMSLVKSKVKKPLTIIDADLENASLAFMLGVNPNRIWQHDWRLGLAATPAKISKKVRYYGMDKELEETLEERDVRCLKEIINAQRDQKIKVIVNLGARQDLLQHLSDMDFKILQV</sequence>
<dbReference type="SUPFAM" id="SSF55073">
    <property type="entry name" value="Nucleotide cyclase"/>
    <property type="match status" value="1"/>
</dbReference>
<dbReference type="RefSeq" id="WP_092483458.1">
    <property type="nucleotide sequence ID" value="NZ_FOYM01000014.1"/>
</dbReference>
<feature type="domain" description="GGDEF" evidence="1">
    <location>
        <begin position="293"/>
        <end position="425"/>
    </location>
</feature>
<proteinExistence type="predicted"/>
<dbReference type="Pfam" id="PF00990">
    <property type="entry name" value="GGDEF"/>
    <property type="match status" value="1"/>
</dbReference>
<reference evidence="3" key="1">
    <citation type="submission" date="2016-10" db="EMBL/GenBank/DDBJ databases">
        <authorList>
            <person name="Varghese N."/>
            <person name="Submissions S."/>
        </authorList>
    </citation>
    <scope>NUCLEOTIDE SEQUENCE [LARGE SCALE GENOMIC DNA]</scope>
    <source>
        <strain evidence="3">DSM 3669</strain>
    </source>
</reference>
<dbReference type="SUPFAM" id="SSF52540">
    <property type="entry name" value="P-loop containing nucleoside triphosphate hydrolases"/>
    <property type="match status" value="1"/>
</dbReference>
<dbReference type="PANTHER" id="PTHR45138:SF9">
    <property type="entry name" value="DIGUANYLATE CYCLASE DGCM-RELATED"/>
    <property type="match status" value="1"/>
</dbReference>